<sequence length="68" mass="7146">MGSRYDEACAAVGRRQASEAVFVGTIDASENSIPSLIINRLSRRFAVSAAVAALVVELAGLGPQEARR</sequence>
<dbReference type="Proteomes" id="UP000528964">
    <property type="component" value="Unassembled WGS sequence"/>
</dbReference>
<name>A0A7W6D0R0_9HYPH</name>
<dbReference type="AlphaFoldDB" id="A0A7W6D0R0"/>
<protein>
    <submittedName>
        <fullName evidence="1">Uncharacterized protein</fullName>
    </submittedName>
</protein>
<gene>
    <name evidence="1" type="ORF">GGR24_001154</name>
</gene>
<evidence type="ECO:0000313" key="1">
    <source>
        <dbReference type="EMBL" id="MBB3972521.1"/>
    </source>
</evidence>
<dbReference type="EMBL" id="JACIDR010000001">
    <property type="protein sequence ID" value="MBB3972521.1"/>
    <property type="molecule type" value="Genomic_DNA"/>
</dbReference>
<proteinExistence type="predicted"/>
<accession>A0A7W6D0R0</accession>
<organism evidence="1 2">
    <name type="scientific">Hansschlegelia beijingensis</name>
    <dbReference type="NCBI Taxonomy" id="1133344"/>
    <lineage>
        <taxon>Bacteria</taxon>
        <taxon>Pseudomonadati</taxon>
        <taxon>Pseudomonadota</taxon>
        <taxon>Alphaproteobacteria</taxon>
        <taxon>Hyphomicrobiales</taxon>
        <taxon>Methylopilaceae</taxon>
        <taxon>Hansschlegelia</taxon>
    </lineage>
</organism>
<keyword evidence="2" id="KW-1185">Reference proteome</keyword>
<reference evidence="1 2" key="1">
    <citation type="submission" date="2020-08" db="EMBL/GenBank/DDBJ databases">
        <title>Genomic Encyclopedia of Type Strains, Phase IV (KMG-IV): sequencing the most valuable type-strain genomes for metagenomic binning, comparative biology and taxonomic classification.</title>
        <authorList>
            <person name="Goeker M."/>
        </authorList>
    </citation>
    <scope>NUCLEOTIDE SEQUENCE [LARGE SCALE GENOMIC DNA]</scope>
    <source>
        <strain evidence="1 2">DSM 25481</strain>
    </source>
</reference>
<evidence type="ECO:0000313" key="2">
    <source>
        <dbReference type="Proteomes" id="UP000528964"/>
    </source>
</evidence>
<comment type="caution">
    <text evidence="1">The sequence shown here is derived from an EMBL/GenBank/DDBJ whole genome shotgun (WGS) entry which is preliminary data.</text>
</comment>